<gene>
    <name evidence="10" type="ORF">MKP05_07625</name>
</gene>
<dbReference type="RefSeq" id="WP_240567760.1">
    <property type="nucleotide sequence ID" value="NZ_JAKVPY010000007.1"/>
</dbReference>
<dbReference type="PANTHER" id="PTHR30329">
    <property type="entry name" value="STATOR ELEMENT OF FLAGELLAR MOTOR COMPLEX"/>
    <property type="match status" value="1"/>
</dbReference>
<protein>
    <submittedName>
        <fullName evidence="10">OmpA family protein</fullName>
    </submittedName>
</protein>
<evidence type="ECO:0000256" key="1">
    <source>
        <dbReference type="ARBA" id="ARBA00004162"/>
    </source>
</evidence>
<keyword evidence="3" id="KW-1003">Cell membrane</keyword>
<evidence type="ECO:0000313" key="10">
    <source>
        <dbReference type="EMBL" id="MCH4562998.1"/>
    </source>
</evidence>
<comment type="similarity">
    <text evidence="2">Belongs to the MotB family.</text>
</comment>
<sequence>MLDRHARESLLPEASGGDDGEGWLVSYLDVLTLLITLFVLLLSLAGNGLRVTGSEHGGEARRQVSPMAESAALALAGGPGAMSGSTASGLKPRHEGLKPRFRGLEIEGVSVAEGNRGVTLRIDDNLLFSSGQAELTSGGREILQGLVATLAGFDGQVSVEGHTDDIPIATARFPSNWELSTGRAIAVLRYLAEQGVPPARLRAIGYADTRPLESNASAEGRAANRRVELLLKRG</sequence>
<dbReference type="Pfam" id="PF00691">
    <property type="entry name" value="OmpA"/>
    <property type="match status" value="1"/>
</dbReference>
<comment type="subcellular location">
    <subcellularLocation>
        <location evidence="1">Cell membrane</location>
        <topology evidence="1">Single-pass membrane protein</topology>
    </subcellularLocation>
</comment>
<evidence type="ECO:0000256" key="2">
    <source>
        <dbReference type="ARBA" id="ARBA00008914"/>
    </source>
</evidence>
<dbReference type="CDD" id="cd07185">
    <property type="entry name" value="OmpA_C-like"/>
    <property type="match status" value="1"/>
</dbReference>
<accession>A0ABS9RT21</accession>
<organism evidence="10 11">
    <name type="scientific">Halomonas flagellata</name>
    <dbReference type="NCBI Taxonomy" id="2920385"/>
    <lineage>
        <taxon>Bacteria</taxon>
        <taxon>Pseudomonadati</taxon>
        <taxon>Pseudomonadota</taxon>
        <taxon>Gammaproteobacteria</taxon>
        <taxon>Oceanospirillales</taxon>
        <taxon>Halomonadaceae</taxon>
        <taxon>Halomonas</taxon>
    </lineage>
</organism>
<dbReference type="PROSITE" id="PS51123">
    <property type="entry name" value="OMPA_2"/>
    <property type="match status" value="1"/>
</dbReference>
<dbReference type="InterPro" id="IPR036737">
    <property type="entry name" value="OmpA-like_sf"/>
</dbReference>
<dbReference type="InterPro" id="IPR025713">
    <property type="entry name" value="MotB-like_N_dom"/>
</dbReference>
<proteinExistence type="inferred from homology"/>
<evidence type="ECO:0000256" key="8">
    <source>
        <dbReference type="SAM" id="Phobius"/>
    </source>
</evidence>
<dbReference type="Pfam" id="PF13677">
    <property type="entry name" value="MotB_plug"/>
    <property type="match status" value="1"/>
</dbReference>
<evidence type="ECO:0000256" key="7">
    <source>
        <dbReference type="PROSITE-ProRule" id="PRU00473"/>
    </source>
</evidence>
<comment type="caution">
    <text evidence="10">The sequence shown here is derived from an EMBL/GenBank/DDBJ whole genome shotgun (WGS) entry which is preliminary data.</text>
</comment>
<dbReference type="Proteomes" id="UP001202117">
    <property type="component" value="Unassembled WGS sequence"/>
</dbReference>
<feature type="domain" description="OmpA-like" evidence="9">
    <location>
        <begin position="115"/>
        <end position="234"/>
    </location>
</feature>
<reference evidence="10 11" key="1">
    <citation type="submission" date="2022-02" db="EMBL/GenBank/DDBJ databases">
        <title>Halomonas fukangensis sp. nov., a halophilic bacterium isolated from a bulk soil of Kalidium foliatum at Fukang.</title>
        <authorList>
            <person name="Huang Y."/>
        </authorList>
    </citation>
    <scope>NUCLEOTIDE SEQUENCE [LARGE SCALE GENOMIC DNA]</scope>
    <source>
        <strain evidence="10 11">EGI 63088</strain>
    </source>
</reference>
<keyword evidence="4 8" id="KW-0812">Transmembrane</keyword>
<dbReference type="EMBL" id="JAKVPY010000007">
    <property type="protein sequence ID" value="MCH4562998.1"/>
    <property type="molecule type" value="Genomic_DNA"/>
</dbReference>
<keyword evidence="5 8" id="KW-1133">Transmembrane helix</keyword>
<dbReference type="Gene3D" id="3.30.1330.60">
    <property type="entry name" value="OmpA-like domain"/>
    <property type="match status" value="1"/>
</dbReference>
<keyword evidence="6 7" id="KW-0472">Membrane</keyword>
<evidence type="ECO:0000256" key="3">
    <source>
        <dbReference type="ARBA" id="ARBA00022475"/>
    </source>
</evidence>
<dbReference type="SUPFAM" id="SSF103088">
    <property type="entry name" value="OmpA-like"/>
    <property type="match status" value="1"/>
</dbReference>
<evidence type="ECO:0000313" key="11">
    <source>
        <dbReference type="Proteomes" id="UP001202117"/>
    </source>
</evidence>
<evidence type="ECO:0000256" key="5">
    <source>
        <dbReference type="ARBA" id="ARBA00022989"/>
    </source>
</evidence>
<keyword evidence="11" id="KW-1185">Reference proteome</keyword>
<evidence type="ECO:0000256" key="4">
    <source>
        <dbReference type="ARBA" id="ARBA00022692"/>
    </source>
</evidence>
<dbReference type="PANTHER" id="PTHR30329:SF21">
    <property type="entry name" value="LIPOPROTEIN YIAD-RELATED"/>
    <property type="match status" value="1"/>
</dbReference>
<dbReference type="InterPro" id="IPR050330">
    <property type="entry name" value="Bact_OuterMem_StrucFunc"/>
</dbReference>
<evidence type="ECO:0000259" key="9">
    <source>
        <dbReference type="PROSITE" id="PS51123"/>
    </source>
</evidence>
<feature type="transmembrane region" description="Helical" evidence="8">
    <location>
        <begin position="24"/>
        <end position="45"/>
    </location>
</feature>
<evidence type="ECO:0000256" key="6">
    <source>
        <dbReference type="ARBA" id="ARBA00023136"/>
    </source>
</evidence>
<name>A0ABS9RT21_9GAMM</name>
<dbReference type="InterPro" id="IPR006665">
    <property type="entry name" value="OmpA-like"/>
</dbReference>